<dbReference type="STRING" id="1003195.SCATT_21460"/>
<dbReference type="KEGG" id="scy:SCATT_21460"/>
<dbReference type="KEGG" id="sct:SCAT_2162"/>
<dbReference type="PANTHER" id="PTHR43798">
    <property type="entry name" value="MONOACYLGLYCEROL LIPASE"/>
    <property type="match status" value="1"/>
</dbReference>
<evidence type="ECO:0000313" key="4">
    <source>
        <dbReference type="Proteomes" id="UP000007842"/>
    </source>
</evidence>
<dbReference type="SUPFAM" id="SSF53474">
    <property type="entry name" value="alpha/beta-Hydrolases"/>
    <property type="match status" value="1"/>
</dbReference>
<dbReference type="GO" id="GO:0016787">
    <property type="term" value="F:hydrolase activity"/>
    <property type="evidence" value="ECO:0007669"/>
    <property type="project" value="UniProtKB-KW"/>
</dbReference>
<evidence type="ECO:0000259" key="2">
    <source>
        <dbReference type="Pfam" id="PF12697"/>
    </source>
</evidence>
<accession>F8JWE3</accession>
<dbReference type="RefSeq" id="WP_014142909.1">
    <property type="nucleotide sequence ID" value="NC_016111.1"/>
</dbReference>
<organism evidence="3 4">
    <name type="scientific">Streptantibioticus cattleyicolor (strain ATCC 35852 / DSM 46488 / JCM 4925 / NBRC 14057 / NRRL 8057)</name>
    <name type="common">Streptomyces cattleya</name>
    <dbReference type="NCBI Taxonomy" id="1003195"/>
    <lineage>
        <taxon>Bacteria</taxon>
        <taxon>Bacillati</taxon>
        <taxon>Actinomycetota</taxon>
        <taxon>Actinomycetes</taxon>
        <taxon>Kitasatosporales</taxon>
        <taxon>Streptomycetaceae</taxon>
        <taxon>Streptantibioticus</taxon>
    </lineage>
</organism>
<dbReference type="EMBL" id="CP003219">
    <property type="protein sequence ID" value="AEW94517.1"/>
    <property type="molecule type" value="Genomic_DNA"/>
</dbReference>
<dbReference type="Proteomes" id="UP000007842">
    <property type="component" value="Chromosome"/>
</dbReference>
<name>F8JWE3_STREN</name>
<dbReference type="AlphaFoldDB" id="F8JWE3"/>
<dbReference type="GO" id="GO:0016020">
    <property type="term" value="C:membrane"/>
    <property type="evidence" value="ECO:0007669"/>
    <property type="project" value="TreeGrafter"/>
</dbReference>
<sequence length="313" mass="33246">MTALRSGRYVPPTPRRTHSVVSADGTRLYYEEHGPAGAPAVVLSHGWTCSTYFWAPVIRGLSGSFRVITYDQRGHGRSALPQRGGYTTAALADDLTAVVTDALPDGERAVLAGHSMGGMTLMAAADRPAVRDRTAAVLLASTGSGRLLTEALVLPPGVRNRRVRDAFHRFLLESALPLGPQTRLTRAALRYGVISPAATDEQVAATARIVHACRPAPRSGWGRVLARLDLDTGVAALRAPTAVLVGTADKLTPPVHARALAARLPDCVGLTELPGLGHMTPIEDPDAVADAIRRLADDHLIRRPEPVKEGEMA</sequence>
<dbReference type="PRINTS" id="PR00111">
    <property type="entry name" value="ABHYDROLASE"/>
</dbReference>
<proteinExistence type="predicted"/>
<dbReference type="InterPro" id="IPR029058">
    <property type="entry name" value="AB_hydrolase_fold"/>
</dbReference>
<dbReference type="Gene3D" id="3.40.50.1820">
    <property type="entry name" value="alpha/beta hydrolase"/>
    <property type="match status" value="1"/>
</dbReference>
<evidence type="ECO:0000313" key="3">
    <source>
        <dbReference type="EMBL" id="AEW94517.1"/>
    </source>
</evidence>
<dbReference type="HOGENOM" id="CLU_020336_6_1_11"/>
<protein>
    <submittedName>
        <fullName evidence="3">Hydrolase</fullName>
    </submittedName>
</protein>
<gene>
    <name evidence="3" type="ordered locus">SCATT_21460</name>
</gene>
<dbReference type="OrthoDB" id="5422338at2"/>
<feature type="domain" description="AB hydrolase-1" evidence="2">
    <location>
        <begin position="41"/>
        <end position="291"/>
    </location>
</feature>
<dbReference type="PATRIC" id="fig|1003195.11.peg.3680"/>
<dbReference type="PANTHER" id="PTHR43798:SF31">
    <property type="entry name" value="AB HYDROLASE SUPERFAMILY PROTEIN YCLE"/>
    <property type="match status" value="1"/>
</dbReference>
<keyword evidence="4" id="KW-1185">Reference proteome</keyword>
<dbReference type="InterPro" id="IPR000073">
    <property type="entry name" value="AB_hydrolase_1"/>
</dbReference>
<reference evidence="4" key="1">
    <citation type="submission" date="2011-12" db="EMBL/GenBank/DDBJ databases">
        <title>Complete genome sequence of Streptomyces cattleya strain DSM 46488.</title>
        <authorList>
            <person name="Ou H.-Y."/>
            <person name="Li P."/>
            <person name="Zhao C."/>
            <person name="O'Hagan D."/>
            <person name="Deng Z."/>
        </authorList>
    </citation>
    <scope>NUCLEOTIDE SEQUENCE [LARGE SCALE GENOMIC DNA]</scope>
    <source>
        <strain evidence="4">ATCC 35852 / DSM 46488 / JCM 4925 / NBRC 14057 / NRRL 8057</strain>
    </source>
</reference>
<keyword evidence="1 3" id="KW-0378">Hydrolase</keyword>
<evidence type="ECO:0000256" key="1">
    <source>
        <dbReference type="ARBA" id="ARBA00022801"/>
    </source>
</evidence>
<dbReference type="eggNOG" id="COG2267">
    <property type="taxonomic scope" value="Bacteria"/>
</dbReference>
<accession>G8X281</accession>
<dbReference type="Pfam" id="PF12697">
    <property type="entry name" value="Abhydrolase_6"/>
    <property type="match status" value="1"/>
</dbReference>
<dbReference type="InterPro" id="IPR050266">
    <property type="entry name" value="AB_hydrolase_sf"/>
</dbReference>